<reference evidence="1" key="1">
    <citation type="submission" date="2024-02" db="EMBL/GenBank/DDBJ databases">
        <title>Sediminibacterium planktonica sp. nov. and Sediminibacterium longus sp. nov., isolated from surface lake and river water.</title>
        <authorList>
            <person name="Watanabe K."/>
            <person name="Takemine S."/>
            <person name="Ishii Y."/>
            <person name="Ogata Y."/>
            <person name="Shindo C."/>
            <person name="Suda W."/>
        </authorList>
    </citation>
    <scope>NUCLEOTIDE SEQUENCE</scope>
    <source>
        <strain evidence="1">KACHI17</strain>
    </source>
</reference>
<dbReference type="EMBL" id="AP029612">
    <property type="protein sequence ID" value="BFG69945.1"/>
    <property type="molecule type" value="Genomic_DNA"/>
</dbReference>
<dbReference type="Pfam" id="PF12771">
    <property type="entry name" value="SusD-like_2"/>
    <property type="match status" value="1"/>
</dbReference>
<dbReference type="Gene3D" id="1.25.40.390">
    <property type="match status" value="1"/>
</dbReference>
<dbReference type="PROSITE" id="PS51257">
    <property type="entry name" value="PROKAR_LIPOPROTEIN"/>
    <property type="match status" value="1"/>
</dbReference>
<organism evidence="1">
    <name type="scientific">Sediminibacterium sp. KACHI17</name>
    <dbReference type="NCBI Taxonomy" id="1751071"/>
    <lineage>
        <taxon>Bacteria</taxon>
        <taxon>Pseudomonadati</taxon>
        <taxon>Bacteroidota</taxon>
        <taxon>Chitinophagia</taxon>
        <taxon>Chitinophagales</taxon>
        <taxon>Chitinophagaceae</taxon>
        <taxon>Sediminibacterium</taxon>
    </lineage>
</organism>
<dbReference type="InterPro" id="IPR011990">
    <property type="entry name" value="TPR-like_helical_dom_sf"/>
</dbReference>
<dbReference type="SUPFAM" id="SSF48452">
    <property type="entry name" value="TPR-like"/>
    <property type="match status" value="1"/>
</dbReference>
<evidence type="ECO:0008006" key="2">
    <source>
        <dbReference type="Google" id="ProtNLM"/>
    </source>
</evidence>
<evidence type="ECO:0000313" key="1">
    <source>
        <dbReference type="EMBL" id="BFG69945.1"/>
    </source>
</evidence>
<sequence length="547" mass="60690">MKYTFFKKLLVGITLTSVVAVSCSKKIDEAYQNPNADVKVPPEQLLPGLLASMVGNGAGHGTANDARFAGRYIQNWHSINAGSAADAYDMMGGTTGASDNAASVWRTHYYDHGQNLLRMIDWAAEEKKWDYVGVGQAIFAWSWLTLVDYHGEVILKEAFNTNLITFKYDEPQEVYTYVRQLCHTALANLNKTGDGVSQANLAKGDQYFYGGDVNKWKKFVYGVLARSFNHLSNKASYNPDSVIVYSNLSLATNADNATLKYANTGISANANFFGPLRGNVGTLRQGAFSANLLSGTNPHPSFTGVVDPRRWYLLRPNLNGTFVGLEPNRGNAGISNVNDRPENFWGGGSAITTGTTANETTGRFIFTSGAEFPVMTASEIQFMKAEAAFKKNDRVTALAAFRLGVSLHFDMLTDKYNTNVPVANQITPAMKAAYMASTAVPSDPLTLTLSHIMLQKYIALWGYNTLESWVDMRRYHYTDIDPATTLQVYTGFTPPSGINMYVDNAGKFVYRVRPRYNSEYVWNFNELVRIGADKLDYHTKETWFSQK</sequence>
<accession>A0AAT9GGZ0</accession>
<name>A0AAT9GGZ0_9BACT</name>
<dbReference type="RefSeq" id="WP_353550242.1">
    <property type="nucleotide sequence ID" value="NZ_AP029612.1"/>
</dbReference>
<dbReference type="AlphaFoldDB" id="A0AAT9GGZ0"/>
<proteinExistence type="predicted"/>
<dbReference type="InterPro" id="IPR041662">
    <property type="entry name" value="SusD-like_2"/>
</dbReference>
<gene>
    <name evidence="1" type="ORF">KACHI17_08260</name>
</gene>
<protein>
    <recommendedName>
        <fullName evidence="2">SusD/RagB family nutrient-binding outer membrane lipoprotein</fullName>
    </recommendedName>
</protein>